<evidence type="ECO:0000313" key="5">
    <source>
        <dbReference type="EMBL" id="RGQ52625.1"/>
    </source>
</evidence>
<evidence type="ECO:0000313" key="4">
    <source>
        <dbReference type="EMBL" id="CRL35872.1"/>
    </source>
</evidence>
<dbReference type="Pfam" id="PF07508">
    <property type="entry name" value="Recombinase"/>
    <property type="match status" value="1"/>
</dbReference>
<gene>
    <name evidence="9" type="ORF">DW654_01120</name>
    <name evidence="8" type="ORF">DW707_16165</name>
    <name evidence="7" type="ORF">DW914_06190</name>
    <name evidence="6" type="ORF">DWY29_02910</name>
    <name evidence="5" type="ORF">DWY96_04140</name>
    <name evidence="4" type="ORF">RIL183_17931</name>
</gene>
<dbReference type="InterPro" id="IPR025827">
    <property type="entry name" value="Zn_ribbon_recom_dom"/>
</dbReference>
<dbReference type="Pfam" id="PF00239">
    <property type="entry name" value="Resolvase"/>
    <property type="match status" value="1"/>
</dbReference>
<reference evidence="11 12" key="3">
    <citation type="submission" date="2018-08" db="EMBL/GenBank/DDBJ databases">
        <title>A genome reference for cultivated species of the human gut microbiota.</title>
        <authorList>
            <person name="Zou Y."/>
            <person name="Xue W."/>
            <person name="Luo G."/>
        </authorList>
    </citation>
    <scope>NUCLEOTIDE SEQUENCE [LARGE SCALE GENOMIC DNA]</scope>
    <source>
        <strain evidence="6 14">AF24-4</strain>
        <strain evidence="5 13">AF28-15</strain>
        <strain evidence="9 12">AM23-23AC</strain>
        <strain evidence="8 15">AM27-11</strain>
        <strain evidence="7 11">AM42-1AC</strain>
    </source>
</reference>
<dbReference type="PROSITE" id="PS51736">
    <property type="entry name" value="RECOMBINASES_3"/>
    <property type="match status" value="1"/>
</dbReference>
<dbReference type="PROSITE" id="PS51737">
    <property type="entry name" value="RECOMBINASE_DNA_BIND"/>
    <property type="match status" value="1"/>
</dbReference>
<dbReference type="EMBL" id="CVRS01000062">
    <property type="protein sequence ID" value="CRL35872.1"/>
    <property type="molecule type" value="Genomic_DNA"/>
</dbReference>
<reference evidence="4" key="1">
    <citation type="submission" date="2015-05" db="EMBL/GenBank/DDBJ databases">
        <authorList>
            <person name="Wang D.B."/>
            <person name="Wang M."/>
        </authorList>
    </citation>
    <scope>NUCLEOTIDE SEQUENCE [LARGE SCALE GENOMIC DNA]</scope>
    <source>
        <strain evidence="4">L1-83</strain>
    </source>
</reference>
<proteinExistence type="predicted"/>
<evidence type="ECO:0000313" key="9">
    <source>
        <dbReference type="EMBL" id="RHF87399.1"/>
    </source>
</evidence>
<dbReference type="AlphaFoldDB" id="A0A0M6WI72"/>
<evidence type="ECO:0000313" key="6">
    <source>
        <dbReference type="EMBL" id="RGR70858.1"/>
    </source>
</evidence>
<dbReference type="GO" id="GO:0003677">
    <property type="term" value="F:DNA binding"/>
    <property type="evidence" value="ECO:0007669"/>
    <property type="project" value="InterPro"/>
</dbReference>
<dbReference type="InterPro" id="IPR050639">
    <property type="entry name" value="SSR_resolvase"/>
</dbReference>
<dbReference type="Pfam" id="PF13408">
    <property type="entry name" value="Zn_ribbon_recom"/>
    <property type="match status" value="1"/>
</dbReference>
<evidence type="ECO:0000256" key="1">
    <source>
        <dbReference type="SAM" id="Coils"/>
    </source>
</evidence>
<dbReference type="InterPro" id="IPR038109">
    <property type="entry name" value="DNA_bind_recomb_sf"/>
</dbReference>
<name>A0A0M6WI72_9FIRM</name>
<reference evidence="10" key="2">
    <citation type="submission" date="2015-05" db="EMBL/GenBank/DDBJ databases">
        <authorList>
            <consortium name="Pathogen Informatics"/>
        </authorList>
    </citation>
    <scope>NUCLEOTIDE SEQUENCE [LARGE SCALE GENOMIC DNA]</scope>
    <source>
        <strain evidence="10">L1-83</strain>
    </source>
</reference>
<dbReference type="OrthoDB" id="9784557at2"/>
<evidence type="ECO:0000313" key="13">
    <source>
        <dbReference type="Proteomes" id="UP000283738"/>
    </source>
</evidence>
<dbReference type="Proteomes" id="UP000286271">
    <property type="component" value="Unassembled WGS sequence"/>
</dbReference>
<evidence type="ECO:0000313" key="11">
    <source>
        <dbReference type="Proteomes" id="UP000283492"/>
    </source>
</evidence>
<evidence type="ECO:0000313" key="12">
    <source>
        <dbReference type="Proteomes" id="UP000283701"/>
    </source>
</evidence>
<dbReference type="SUPFAM" id="SSF53041">
    <property type="entry name" value="Resolvase-like"/>
    <property type="match status" value="1"/>
</dbReference>
<dbReference type="Gene3D" id="3.40.50.1390">
    <property type="entry name" value="Resolvase, N-terminal catalytic domain"/>
    <property type="match status" value="1"/>
</dbReference>
<evidence type="ECO:0000313" key="14">
    <source>
        <dbReference type="Proteomes" id="UP000285820"/>
    </source>
</evidence>
<feature type="domain" description="Recombinase" evidence="3">
    <location>
        <begin position="178"/>
        <end position="322"/>
    </location>
</feature>
<dbReference type="Gene3D" id="3.90.1750.20">
    <property type="entry name" value="Putative Large Serine Recombinase, Chain B, Domain 2"/>
    <property type="match status" value="1"/>
</dbReference>
<dbReference type="EMBL" id="QRTF01000006">
    <property type="protein sequence ID" value="RGQ52625.1"/>
    <property type="molecule type" value="Genomic_DNA"/>
</dbReference>
<dbReference type="GeneID" id="75164375"/>
<protein>
    <submittedName>
        <fullName evidence="4 5">Recombinase</fullName>
    </submittedName>
</protein>
<dbReference type="InterPro" id="IPR011109">
    <property type="entry name" value="DNA_bind_recombinase_dom"/>
</dbReference>
<feature type="domain" description="Resolvase/invertase-type recombinase catalytic" evidence="2">
    <location>
        <begin position="12"/>
        <end position="170"/>
    </location>
</feature>
<evidence type="ECO:0000313" key="7">
    <source>
        <dbReference type="EMBL" id="RHA90080.1"/>
    </source>
</evidence>
<dbReference type="GO" id="GO:0000150">
    <property type="term" value="F:DNA strand exchange activity"/>
    <property type="evidence" value="ECO:0007669"/>
    <property type="project" value="InterPro"/>
</dbReference>
<dbReference type="Proteomes" id="UP000283738">
    <property type="component" value="Unassembled WGS sequence"/>
</dbReference>
<dbReference type="SMART" id="SM00857">
    <property type="entry name" value="Resolvase"/>
    <property type="match status" value="1"/>
</dbReference>
<sequence>MSQISQIKKIYHAAIYVRLSKEDGAVASHEKTESNSIANQKSLIRDFLENKNDIEVVQEYVDDGFSGSNFERPAFQMMLEDIKKGKIDCVVTKDLSRFGREYIDSGMYIERLFPAMGVRFIAINDGIDSGEAKSQSDEIIIPFKNLINDAYCRDISIKIRSHLEIKRKQGDVITAFVPYGYKKNDKDKHKLEIDVYAANVVKDIFRMKLHGKSQDAIACELNSSGILPPAEYKASTGSNYQTCFKTKEKSEWTSVMVRRILTNEVYIGNLVQGKQTTPNHKVKKTIIKEKCEWIRIEKNHEPVITDRDFEVVQRLLAMDTRTSPDREEVYPLSGVVTCGGCGIPMVRKTSKVGGKTYAYYLCATHKDSKQCSSHRISTDKLEEVVLELLQTHIDNMIDLKRILSFIGNVPFQQLDMKKLEERREKKQAEVDRCADLRGMLYEDMKDGIISKEDYKELHTAYEQRKKSAEIAIHQIELEMEDVLNRKSKGFVWLDYFTEHKNIEKLTREVVVSLIREIKVFDKTHIEVVFDFDDCYKECLNVIASQGHSVEVDSTGKLNIRLKEAV</sequence>
<dbReference type="EMBL" id="QRHP01000001">
    <property type="protein sequence ID" value="RHF87399.1"/>
    <property type="molecule type" value="Genomic_DNA"/>
</dbReference>
<accession>A0A0M6WI72</accession>
<keyword evidence="1" id="KW-0175">Coiled coil</keyword>
<dbReference type="PANTHER" id="PTHR30461:SF23">
    <property type="entry name" value="DNA RECOMBINASE-RELATED"/>
    <property type="match status" value="1"/>
</dbReference>
<dbReference type="EMBL" id="QRUN01000002">
    <property type="protein sequence ID" value="RGR70858.1"/>
    <property type="molecule type" value="Genomic_DNA"/>
</dbReference>
<evidence type="ECO:0000259" key="2">
    <source>
        <dbReference type="PROSITE" id="PS51736"/>
    </source>
</evidence>
<dbReference type="Proteomes" id="UP000283701">
    <property type="component" value="Unassembled WGS sequence"/>
</dbReference>
<dbReference type="Proteomes" id="UP000049828">
    <property type="component" value="Unassembled WGS sequence"/>
</dbReference>
<evidence type="ECO:0000313" key="10">
    <source>
        <dbReference type="Proteomes" id="UP000049828"/>
    </source>
</evidence>
<evidence type="ECO:0000313" key="15">
    <source>
        <dbReference type="Proteomes" id="UP000286271"/>
    </source>
</evidence>
<dbReference type="PANTHER" id="PTHR30461">
    <property type="entry name" value="DNA-INVERTASE FROM LAMBDOID PROPHAGE"/>
    <property type="match status" value="1"/>
</dbReference>
<dbReference type="Proteomes" id="UP000283492">
    <property type="component" value="Unassembled WGS sequence"/>
</dbReference>
<dbReference type="EMBL" id="QSFX01000007">
    <property type="protein sequence ID" value="RHA90080.1"/>
    <property type="molecule type" value="Genomic_DNA"/>
</dbReference>
<dbReference type="InterPro" id="IPR036162">
    <property type="entry name" value="Resolvase-like_N_sf"/>
</dbReference>
<feature type="coiled-coil region" evidence="1">
    <location>
        <begin position="409"/>
        <end position="485"/>
    </location>
</feature>
<organism evidence="4 10">
    <name type="scientific">Roseburia inulinivorans</name>
    <dbReference type="NCBI Taxonomy" id="360807"/>
    <lineage>
        <taxon>Bacteria</taxon>
        <taxon>Bacillati</taxon>
        <taxon>Bacillota</taxon>
        <taxon>Clostridia</taxon>
        <taxon>Lachnospirales</taxon>
        <taxon>Lachnospiraceae</taxon>
        <taxon>Roseburia</taxon>
    </lineage>
</organism>
<dbReference type="RefSeq" id="WP_007889587.1">
    <property type="nucleotide sequence ID" value="NZ_CABJFX010000007.1"/>
</dbReference>
<evidence type="ECO:0000313" key="8">
    <source>
        <dbReference type="EMBL" id="RHE91860.1"/>
    </source>
</evidence>
<keyword evidence="10" id="KW-1185">Reference proteome</keyword>
<dbReference type="EMBL" id="QSKW01000038">
    <property type="protein sequence ID" value="RHE91860.1"/>
    <property type="molecule type" value="Genomic_DNA"/>
</dbReference>
<dbReference type="Proteomes" id="UP000285820">
    <property type="component" value="Unassembled WGS sequence"/>
</dbReference>
<evidence type="ECO:0000259" key="3">
    <source>
        <dbReference type="PROSITE" id="PS51737"/>
    </source>
</evidence>
<dbReference type="InterPro" id="IPR006119">
    <property type="entry name" value="Resolv_N"/>
</dbReference>